<feature type="region of interest" description="Disordered" evidence="15">
    <location>
        <begin position="676"/>
        <end position="923"/>
    </location>
</feature>
<dbReference type="GO" id="GO:0006874">
    <property type="term" value="P:intracellular calcium ion homeostasis"/>
    <property type="evidence" value="ECO:0007669"/>
    <property type="project" value="TreeGrafter"/>
</dbReference>
<evidence type="ECO:0000256" key="12">
    <source>
        <dbReference type="ARBA" id="ARBA00023303"/>
    </source>
</evidence>
<keyword evidence="9 16" id="KW-1133">Transmembrane helix</keyword>
<evidence type="ECO:0000256" key="9">
    <source>
        <dbReference type="ARBA" id="ARBA00022989"/>
    </source>
</evidence>
<gene>
    <name evidence="18" type="ORF">ASPVEDRAFT_52302</name>
</gene>
<comment type="similarity">
    <text evidence="2 14">Belongs to the MscS (TC 1.A.23) family.</text>
</comment>
<dbReference type="InterPro" id="IPR058650">
    <property type="entry name" value="Msy1/2-like"/>
</dbReference>
<dbReference type="InterPro" id="IPR016688">
    <property type="entry name" value="MscS-like_plants/fungi"/>
</dbReference>
<dbReference type="GO" id="GO:0005509">
    <property type="term" value="F:calcium ion binding"/>
    <property type="evidence" value="ECO:0007669"/>
    <property type="project" value="InterPro"/>
</dbReference>
<keyword evidence="14" id="KW-0256">Endoplasmic reticulum</keyword>
<evidence type="ECO:0000313" key="19">
    <source>
        <dbReference type="Proteomes" id="UP000184073"/>
    </source>
</evidence>
<dbReference type="Pfam" id="PF00924">
    <property type="entry name" value="MS_channel_2nd"/>
    <property type="match status" value="1"/>
</dbReference>
<evidence type="ECO:0000256" key="4">
    <source>
        <dbReference type="ARBA" id="ARBA00022568"/>
    </source>
</evidence>
<feature type="transmembrane region" description="Helical" evidence="16">
    <location>
        <begin position="108"/>
        <end position="130"/>
    </location>
</feature>
<evidence type="ECO:0000256" key="5">
    <source>
        <dbReference type="ARBA" id="ARBA00022673"/>
    </source>
</evidence>
<dbReference type="EMBL" id="KV878128">
    <property type="protein sequence ID" value="OJJ01351.1"/>
    <property type="molecule type" value="Genomic_DNA"/>
</dbReference>
<keyword evidence="6 16" id="KW-0812">Transmembrane</keyword>
<evidence type="ECO:0000256" key="15">
    <source>
        <dbReference type="SAM" id="MobiDB-lite"/>
    </source>
</evidence>
<feature type="compositionally biased region" description="Polar residues" evidence="15">
    <location>
        <begin position="750"/>
        <end position="773"/>
    </location>
</feature>
<feature type="transmembrane region" description="Helical" evidence="16">
    <location>
        <begin position="499"/>
        <end position="522"/>
    </location>
</feature>
<feature type="compositionally biased region" description="Basic and acidic residues" evidence="15">
    <location>
        <begin position="691"/>
        <end position="707"/>
    </location>
</feature>
<dbReference type="VEuPathDB" id="FungiDB:ASPVEDRAFT_52302"/>
<feature type="region of interest" description="Disordered" evidence="15">
    <location>
        <begin position="1"/>
        <end position="85"/>
    </location>
</feature>
<dbReference type="FunFam" id="1.10.238.10:FF:000345">
    <property type="entry name" value="Mechanosensitive ion channel protein"/>
    <property type="match status" value="1"/>
</dbReference>
<dbReference type="InterPro" id="IPR010920">
    <property type="entry name" value="LSM_dom_sf"/>
</dbReference>
<feature type="transmembrane region" description="Helical" evidence="16">
    <location>
        <begin position="234"/>
        <end position="259"/>
    </location>
</feature>
<feature type="compositionally biased region" description="Basic and acidic residues" evidence="15">
    <location>
        <begin position="902"/>
        <end position="923"/>
    </location>
</feature>
<keyword evidence="8" id="KW-1278">Translocase</keyword>
<dbReference type="PROSITE" id="PS50222">
    <property type="entry name" value="EF_HAND_2"/>
    <property type="match status" value="1"/>
</dbReference>
<keyword evidence="5" id="KW-0107">Calcium channel</keyword>
<feature type="compositionally biased region" description="Polar residues" evidence="15">
    <location>
        <begin position="708"/>
        <end position="730"/>
    </location>
</feature>
<dbReference type="GeneID" id="63730129"/>
<feature type="compositionally biased region" description="Basic and acidic residues" evidence="15">
    <location>
        <begin position="72"/>
        <end position="82"/>
    </location>
</feature>
<feature type="compositionally biased region" description="Basic and acidic residues" evidence="15">
    <location>
        <begin position="872"/>
        <end position="881"/>
    </location>
</feature>
<dbReference type="PIRSF" id="PIRSF017209">
    <property type="entry name" value="Memb_At2g17000_prd"/>
    <property type="match status" value="1"/>
</dbReference>
<dbReference type="Proteomes" id="UP000184073">
    <property type="component" value="Unassembled WGS sequence"/>
</dbReference>
<dbReference type="STRING" id="1036611.A0A1L9PIM8"/>
<accession>A0A1L9PIM8</accession>
<evidence type="ECO:0000256" key="1">
    <source>
        <dbReference type="ARBA" id="ARBA00004127"/>
    </source>
</evidence>
<feature type="transmembrane region" description="Helical" evidence="16">
    <location>
        <begin position="142"/>
        <end position="168"/>
    </location>
</feature>
<dbReference type="GO" id="GO:0005789">
    <property type="term" value="C:endoplasmic reticulum membrane"/>
    <property type="evidence" value="ECO:0007669"/>
    <property type="project" value="UniProtKB-SubCell"/>
</dbReference>
<name>A0A1L9PIM8_ASPVE</name>
<dbReference type="PANTHER" id="PTHR31323">
    <property type="entry name" value="MECHANOSENSITIVE ION CHANNEL PROTEIN MSY2"/>
    <property type="match status" value="1"/>
</dbReference>
<evidence type="ECO:0000256" key="14">
    <source>
        <dbReference type="PIRNR" id="PIRNR017209"/>
    </source>
</evidence>
<dbReference type="SUPFAM" id="SSF47473">
    <property type="entry name" value="EF-hand"/>
    <property type="match status" value="1"/>
</dbReference>
<dbReference type="Gene3D" id="2.30.30.60">
    <property type="match status" value="1"/>
</dbReference>
<dbReference type="PROSITE" id="PS00018">
    <property type="entry name" value="EF_HAND_1"/>
    <property type="match status" value="1"/>
</dbReference>
<dbReference type="AlphaFoldDB" id="A0A1L9PIM8"/>
<comment type="subcellular location">
    <subcellularLocation>
        <location evidence="1">Endomembrane system</location>
        <topology evidence="1">Multi-pass membrane protein</topology>
    </subcellularLocation>
    <subcellularLocation>
        <location evidence="14">Endoplasmic reticulum membrane</location>
    </subcellularLocation>
</comment>
<proteinExistence type="inferred from homology"/>
<keyword evidence="11 14" id="KW-0472">Membrane</keyword>
<reference evidence="19" key="1">
    <citation type="journal article" date="2017" name="Genome Biol.">
        <title>Comparative genomics reveals high biological diversity and specific adaptations in the industrially and medically important fungal genus Aspergillus.</title>
        <authorList>
            <person name="de Vries R.P."/>
            <person name="Riley R."/>
            <person name="Wiebenga A."/>
            <person name="Aguilar-Osorio G."/>
            <person name="Amillis S."/>
            <person name="Uchima C.A."/>
            <person name="Anderluh G."/>
            <person name="Asadollahi M."/>
            <person name="Askin M."/>
            <person name="Barry K."/>
            <person name="Battaglia E."/>
            <person name="Bayram O."/>
            <person name="Benocci T."/>
            <person name="Braus-Stromeyer S.A."/>
            <person name="Caldana C."/>
            <person name="Canovas D."/>
            <person name="Cerqueira G.C."/>
            <person name="Chen F."/>
            <person name="Chen W."/>
            <person name="Choi C."/>
            <person name="Clum A."/>
            <person name="Dos Santos R.A."/>
            <person name="Damasio A.R."/>
            <person name="Diallinas G."/>
            <person name="Emri T."/>
            <person name="Fekete E."/>
            <person name="Flipphi M."/>
            <person name="Freyberg S."/>
            <person name="Gallo A."/>
            <person name="Gournas C."/>
            <person name="Habgood R."/>
            <person name="Hainaut M."/>
            <person name="Harispe M.L."/>
            <person name="Henrissat B."/>
            <person name="Hilden K.S."/>
            <person name="Hope R."/>
            <person name="Hossain A."/>
            <person name="Karabika E."/>
            <person name="Karaffa L."/>
            <person name="Karanyi Z."/>
            <person name="Krasevec N."/>
            <person name="Kuo A."/>
            <person name="Kusch H."/>
            <person name="LaButti K."/>
            <person name="Lagendijk E.L."/>
            <person name="Lapidus A."/>
            <person name="Levasseur A."/>
            <person name="Lindquist E."/>
            <person name="Lipzen A."/>
            <person name="Logrieco A.F."/>
            <person name="MacCabe A."/>
            <person name="Maekelae M.R."/>
            <person name="Malavazi I."/>
            <person name="Melin P."/>
            <person name="Meyer V."/>
            <person name="Mielnichuk N."/>
            <person name="Miskei M."/>
            <person name="Molnar A.P."/>
            <person name="Mule G."/>
            <person name="Ngan C.Y."/>
            <person name="Orejas M."/>
            <person name="Orosz E."/>
            <person name="Ouedraogo J.P."/>
            <person name="Overkamp K.M."/>
            <person name="Park H.-S."/>
            <person name="Perrone G."/>
            <person name="Piumi F."/>
            <person name="Punt P.J."/>
            <person name="Ram A.F."/>
            <person name="Ramon A."/>
            <person name="Rauscher S."/>
            <person name="Record E."/>
            <person name="Riano-Pachon D.M."/>
            <person name="Robert V."/>
            <person name="Roehrig J."/>
            <person name="Ruller R."/>
            <person name="Salamov A."/>
            <person name="Salih N.S."/>
            <person name="Samson R.A."/>
            <person name="Sandor E."/>
            <person name="Sanguinetti M."/>
            <person name="Schuetze T."/>
            <person name="Sepcic K."/>
            <person name="Shelest E."/>
            <person name="Sherlock G."/>
            <person name="Sophianopoulou V."/>
            <person name="Squina F.M."/>
            <person name="Sun H."/>
            <person name="Susca A."/>
            <person name="Todd R.B."/>
            <person name="Tsang A."/>
            <person name="Unkles S.E."/>
            <person name="van de Wiele N."/>
            <person name="van Rossen-Uffink D."/>
            <person name="Oliveira J.V."/>
            <person name="Vesth T.C."/>
            <person name="Visser J."/>
            <person name="Yu J.-H."/>
            <person name="Zhou M."/>
            <person name="Andersen M.R."/>
            <person name="Archer D.B."/>
            <person name="Baker S.E."/>
            <person name="Benoit I."/>
            <person name="Brakhage A.A."/>
            <person name="Braus G.H."/>
            <person name="Fischer R."/>
            <person name="Frisvad J.C."/>
            <person name="Goldman G.H."/>
            <person name="Houbraken J."/>
            <person name="Oakley B."/>
            <person name="Pocsi I."/>
            <person name="Scazzocchio C."/>
            <person name="Seiboth B."/>
            <person name="vanKuyk P.A."/>
            <person name="Wortman J."/>
            <person name="Dyer P.S."/>
            <person name="Grigoriev I.V."/>
        </authorList>
    </citation>
    <scope>NUCLEOTIDE SEQUENCE [LARGE SCALE GENOMIC DNA]</scope>
    <source>
        <strain evidence="19">CBS 583.65</strain>
    </source>
</reference>
<keyword evidence="7" id="KW-0106">Calcium</keyword>
<evidence type="ECO:0000256" key="16">
    <source>
        <dbReference type="SAM" id="Phobius"/>
    </source>
</evidence>
<dbReference type="GO" id="GO:0005262">
    <property type="term" value="F:calcium channel activity"/>
    <property type="evidence" value="ECO:0007669"/>
    <property type="project" value="UniProtKB-KW"/>
</dbReference>
<evidence type="ECO:0000313" key="18">
    <source>
        <dbReference type="EMBL" id="OJJ01351.1"/>
    </source>
</evidence>
<dbReference type="InterPro" id="IPR018247">
    <property type="entry name" value="EF_Hand_1_Ca_BS"/>
</dbReference>
<feature type="transmembrane region" description="Helical" evidence="16">
    <location>
        <begin position="467"/>
        <end position="493"/>
    </location>
</feature>
<evidence type="ECO:0000256" key="13">
    <source>
        <dbReference type="ARBA" id="ARBA00036634"/>
    </source>
</evidence>
<keyword evidence="19" id="KW-1185">Reference proteome</keyword>
<feature type="compositionally biased region" description="Polar residues" evidence="15">
    <location>
        <begin position="797"/>
        <end position="825"/>
    </location>
</feature>
<evidence type="ECO:0000256" key="7">
    <source>
        <dbReference type="ARBA" id="ARBA00022837"/>
    </source>
</evidence>
<feature type="compositionally biased region" description="Polar residues" evidence="15">
    <location>
        <begin position="14"/>
        <end position="47"/>
    </location>
</feature>
<evidence type="ECO:0000259" key="17">
    <source>
        <dbReference type="PROSITE" id="PS50222"/>
    </source>
</evidence>
<keyword evidence="10" id="KW-0406">Ion transport</keyword>
<dbReference type="Pfam" id="PF25886">
    <property type="entry name" value="Msy1"/>
    <property type="match status" value="1"/>
</dbReference>
<feature type="compositionally biased region" description="Polar residues" evidence="15">
    <location>
        <begin position="55"/>
        <end position="64"/>
    </location>
</feature>
<feature type="transmembrane region" description="Helical" evidence="16">
    <location>
        <begin position="189"/>
        <end position="214"/>
    </location>
</feature>
<evidence type="ECO:0000256" key="3">
    <source>
        <dbReference type="ARBA" id="ARBA00022448"/>
    </source>
</evidence>
<organism evidence="18 19">
    <name type="scientific">Aspergillus versicolor CBS 583.65</name>
    <dbReference type="NCBI Taxonomy" id="1036611"/>
    <lineage>
        <taxon>Eukaryota</taxon>
        <taxon>Fungi</taxon>
        <taxon>Dikarya</taxon>
        <taxon>Ascomycota</taxon>
        <taxon>Pezizomycotina</taxon>
        <taxon>Eurotiomycetes</taxon>
        <taxon>Eurotiomycetidae</taxon>
        <taxon>Eurotiales</taxon>
        <taxon>Aspergillaceae</taxon>
        <taxon>Aspergillus</taxon>
        <taxon>Aspergillus subgen. Nidulantes</taxon>
    </lineage>
</organism>
<dbReference type="InterPro" id="IPR006685">
    <property type="entry name" value="MscS_channel_2nd"/>
</dbReference>
<keyword evidence="4" id="KW-0109">Calcium transport</keyword>
<evidence type="ECO:0000256" key="11">
    <source>
        <dbReference type="ARBA" id="ARBA00023136"/>
    </source>
</evidence>
<sequence>MQNPNDVTIDIPLTNVSSRGQTGARSNGTNIPASPSAGFSNGEQASYNAGEKRGLTSSPPSSQGFGHRRRRAIDDKSGRAENDPEDGTINRLGRFYQAVLNFSIITRYMIYVIPLAALLAVPIIVGATAAPDATIGGVSLPWFFTWIEVVWVSLWVCKLVAKAIPYVFQFVSGIVSSGTRKYALVLRNLELPITTVLWLIVSLVTFLPIMVYNARNQRNGDTSTKAWEKSVKNILFALLVCSLIFLGEKTLVQLISISYHRKQFDARIKESKRHVYLVGVLYDASRSMFPMYCKEFRDDDAIISDSILAALPDGRPGHNRSNSSAPLRFIRGVGQNVGKFGGKISGAIGDVAQEITGKQVFNASSSRSVVSEALERRRSTEALARRIWMSFVVEGREALYPDDIIEVLGAGKETEAEQSFAMLDKDGNGDISLDEIILAISEIGRTRKTLNHSMHDVDQAIHVLDNLLATVAFIIALLVFLSFVTSGFGTVIAAGATTLLSLSFVFATTAQEVLGSCIFLFVKHPFDIGDRVEIDTKPYIVERISLLYTVLRNVNDNRLTQAANVVLNTVWIDNYSRSAAMQERITIEVNFDTTTAEIQALKEEIEMFVRDKENYRDFQQEVDIDVVGVGALDKMEITISLFHKSNWAIETVRAARRTKFMCALVAAVRKVPIRAPGAATEETPAEDNDNSDDKPDDGKPDDKESPKRQPSTGTRRSATDNALPDTSKSTGIDLGRSGSVQRRGAGAAVSTYSESTLNNNGSHDLYKNPQSPASGGDAEYYRSSASSPIAERHLSVNHGSLTRGASTASTGRRKAGSSTSNTIPSPTEPALPSHLQPPPLQTPAALHPQPLNPYNYSDGYHDQAEPSAAQHPLEHGEEMDPSRIQGHPLPQVYEYAPTPPEHPPHDPRYMTEEQRRHYESRRF</sequence>
<evidence type="ECO:0000256" key="8">
    <source>
        <dbReference type="ARBA" id="ARBA00022967"/>
    </source>
</evidence>
<dbReference type="RefSeq" id="XP_040667113.1">
    <property type="nucleotide sequence ID" value="XM_040814618.1"/>
</dbReference>
<protein>
    <recommendedName>
        <fullName evidence="14">Mechanosensitive ion channel protein</fullName>
    </recommendedName>
</protein>
<dbReference type="OrthoDB" id="544685at2759"/>
<evidence type="ECO:0000256" key="2">
    <source>
        <dbReference type="ARBA" id="ARBA00008017"/>
    </source>
</evidence>
<comment type="catalytic activity">
    <reaction evidence="13">
        <text>Ca(2+)(in) = Ca(2+)(out)</text>
        <dbReference type="Rhea" id="RHEA:29671"/>
        <dbReference type="ChEBI" id="CHEBI:29108"/>
    </reaction>
</comment>
<dbReference type="InterPro" id="IPR011992">
    <property type="entry name" value="EF-hand-dom_pair"/>
</dbReference>
<dbReference type="InterPro" id="IPR002048">
    <property type="entry name" value="EF_hand_dom"/>
</dbReference>
<keyword evidence="12" id="KW-0407">Ion channel</keyword>
<evidence type="ECO:0000256" key="10">
    <source>
        <dbReference type="ARBA" id="ARBA00023065"/>
    </source>
</evidence>
<dbReference type="CDD" id="cd00051">
    <property type="entry name" value="EFh"/>
    <property type="match status" value="1"/>
</dbReference>
<dbReference type="PANTHER" id="PTHR31323:SF14">
    <property type="entry name" value="MECHANOSENSITIVE ION CHANNEL PROTEIN MSY2"/>
    <property type="match status" value="1"/>
</dbReference>
<dbReference type="InterPro" id="IPR023408">
    <property type="entry name" value="MscS_beta-dom_sf"/>
</dbReference>
<dbReference type="SMART" id="SM00054">
    <property type="entry name" value="EFh"/>
    <property type="match status" value="1"/>
</dbReference>
<keyword evidence="3" id="KW-0813">Transport</keyword>
<evidence type="ECO:0000256" key="6">
    <source>
        <dbReference type="ARBA" id="ARBA00022692"/>
    </source>
</evidence>
<dbReference type="SUPFAM" id="SSF50182">
    <property type="entry name" value="Sm-like ribonucleoproteins"/>
    <property type="match status" value="1"/>
</dbReference>
<feature type="domain" description="EF-hand" evidence="17">
    <location>
        <begin position="411"/>
        <end position="446"/>
    </location>
</feature>